<evidence type="ECO:0000313" key="2">
    <source>
        <dbReference type="EMBL" id="MDP1446463.1"/>
    </source>
</evidence>
<feature type="coiled-coil region" evidence="1">
    <location>
        <begin position="98"/>
        <end position="125"/>
    </location>
</feature>
<sequence length="279" mass="32023">MKKLFIVVFILSMAWLIKLSYDFHVLNTAQTEFNQSINQLQQQNANLNDQFVALKRQISAQQESARATSAKAPVSEAVANETQNDIALVQQHLDLIEFALQQQQYATAIEKLNQLSNELDDYILAPALVSSLQQVIAKDQDMLKKFVNSRLVQQNKVKEVLVQMDTEIEKEIRTPYRQRPETQRSFWQRWVQIESADQPSIVLMQRHLVLKEAQLRLLIAQNTLQKDQSVAFQQALNAVIEVLEQLPDAQSQKWIQQLNQIKATPITPIPLLNTRTLVG</sequence>
<evidence type="ECO:0000313" key="3">
    <source>
        <dbReference type="EMBL" id="QKU22902.1"/>
    </source>
</evidence>
<protein>
    <recommendedName>
        <fullName evidence="5">Uroporphyrinogen-III C-methyltransferase</fullName>
    </recommendedName>
</protein>
<reference evidence="3 4" key="1">
    <citation type="submission" date="2019-11" db="EMBL/GenBank/DDBJ databases">
        <title>FDA dAtabase for Regulatory Grade micrObial Sequences (FDA-ARGOS): Supporting development and validation of Infectious Disease Dx tests.</title>
        <authorList>
            <person name="Patel R."/>
            <person name="Rucinski S."/>
            <person name="Tallon L."/>
            <person name="Sadzewicz L."/>
            <person name="Vavikolanu K."/>
            <person name="Mehta A."/>
            <person name="Aluvathingal J."/>
            <person name="Nadendla S."/>
            <person name="Nandy P."/>
            <person name="Geyer C."/>
            <person name="Yan Y."/>
            <person name="Sichtig H."/>
        </authorList>
    </citation>
    <scope>NUCLEOTIDE SEQUENCE [LARGE SCALE GENOMIC DNA]</scope>
    <source>
        <strain evidence="3 4">FDAARGOS_557</strain>
    </source>
</reference>
<gene>
    <name evidence="3" type="ORF">FOB19_16810</name>
    <name evidence="2" type="ORF">Q8G51_01055</name>
</gene>
<reference evidence="2" key="2">
    <citation type="submission" date="2023-07" db="EMBL/GenBank/DDBJ databases">
        <title>Dynamics of blaOXA-23 gene transmission in Acinetobacter spp. from contaminated veterinary surfaces.</title>
        <authorList>
            <person name="Moreira Da Silva J."/>
            <person name="Menezes J."/>
            <person name="Fernandes L."/>
            <person name="Marques C."/>
            <person name="Amaral A."/>
            <person name="Timofte D."/>
            <person name="Pomba C."/>
        </authorList>
    </citation>
    <scope>NUCLEOTIDE SEQUENCE</scope>
    <source>
        <strain evidence="2">CMVB11Z4A1</strain>
    </source>
</reference>
<proteinExistence type="predicted"/>
<dbReference type="STRING" id="28090.GCA_002119785_00931"/>
<evidence type="ECO:0008006" key="5">
    <source>
        <dbReference type="Google" id="ProtNLM"/>
    </source>
</evidence>
<dbReference type="AlphaFoldDB" id="A0A2K8ULU2"/>
<name>A0A2K8ULU2_ACILW</name>
<dbReference type="RefSeq" id="WP_005105429.1">
    <property type="nucleotide sequence ID" value="NZ_CABIYT010000010.1"/>
</dbReference>
<evidence type="ECO:0000313" key="4">
    <source>
        <dbReference type="Proteomes" id="UP000509126"/>
    </source>
</evidence>
<dbReference type="Proteomes" id="UP001242129">
    <property type="component" value="Unassembled WGS sequence"/>
</dbReference>
<accession>A0A2K8ULU2</accession>
<dbReference type="EMBL" id="CP054803">
    <property type="protein sequence ID" value="QKU22902.1"/>
    <property type="molecule type" value="Genomic_DNA"/>
</dbReference>
<organism evidence="3 4">
    <name type="scientific">Acinetobacter lwoffii</name>
    <dbReference type="NCBI Taxonomy" id="28090"/>
    <lineage>
        <taxon>Bacteria</taxon>
        <taxon>Pseudomonadati</taxon>
        <taxon>Pseudomonadota</taxon>
        <taxon>Gammaproteobacteria</taxon>
        <taxon>Moraxellales</taxon>
        <taxon>Moraxellaceae</taxon>
        <taxon>Acinetobacter</taxon>
    </lineage>
</organism>
<evidence type="ECO:0000256" key="1">
    <source>
        <dbReference type="SAM" id="Coils"/>
    </source>
</evidence>
<dbReference type="Proteomes" id="UP000509126">
    <property type="component" value="Chromosome"/>
</dbReference>
<dbReference type="EMBL" id="JAUUUS010000002">
    <property type="protein sequence ID" value="MDP1446463.1"/>
    <property type="molecule type" value="Genomic_DNA"/>
</dbReference>
<keyword evidence="1" id="KW-0175">Coiled coil</keyword>
<feature type="coiled-coil region" evidence="1">
    <location>
        <begin position="26"/>
        <end position="64"/>
    </location>
</feature>